<dbReference type="SMART" id="SM00740">
    <property type="entry name" value="PASTA"/>
    <property type="match status" value="3"/>
</dbReference>
<dbReference type="RefSeq" id="WP_024753403.1">
    <property type="nucleotide sequence ID" value="NZ_CDNC01000034.1"/>
</dbReference>
<dbReference type="InterPro" id="IPR005543">
    <property type="entry name" value="PASTA_dom"/>
</dbReference>
<keyword evidence="1" id="KW-1133">Transmembrane helix</keyword>
<evidence type="ECO:0000313" key="3">
    <source>
        <dbReference type="EMBL" id="CEM62684.1"/>
    </source>
</evidence>
<feature type="domain" description="PASTA" evidence="2">
    <location>
        <begin position="187"/>
        <end position="253"/>
    </location>
</feature>
<evidence type="ECO:0000313" key="6">
    <source>
        <dbReference type="Proteomes" id="UP000323594"/>
    </source>
</evidence>
<feature type="transmembrane region" description="Helical" evidence="1">
    <location>
        <begin position="16"/>
        <end position="38"/>
    </location>
</feature>
<dbReference type="PROSITE" id="PS51178">
    <property type="entry name" value="PASTA"/>
    <property type="match status" value="3"/>
</dbReference>
<name>A0A0B7GVH5_TREPH</name>
<feature type="domain" description="PASTA" evidence="2">
    <location>
        <begin position="110"/>
        <end position="184"/>
    </location>
</feature>
<evidence type="ECO:0000313" key="5">
    <source>
        <dbReference type="Proteomes" id="UP000042527"/>
    </source>
</evidence>
<dbReference type="OrthoDB" id="367225at2"/>
<evidence type="ECO:0000256" key="1">
    <source>
        <dbReference type="SAM" id="Phobius"/>
    </source>
</evidence>
<evidence type="ECO:0000259" key="2">
    <source>
        <dbReference type="PROSITE" id="PS51178"/>
    </source>
</evidence>
<dbReference type="Proteomes" id="UP000323594">
    <property type="component" value="Chromosome"/>
</dbReference>
<dbReference type="EMBL" id="CP042817">
    <property type="protein sequence ID" value="QEJ98001.1"/>
    <property type="molecule type" value="Genomic_DNA"/>
</dbReference>
<organism evidence="3 5">
    <name type="scientific">Treponema phagedenis</name>
    <dbReference type="NCBI Taxonomy" id="162"/>
    <lineage>
        <taxon>Bacteria</taxon>
        <taxon>Pseudomonadati</taxon>
        <taxon>Spirochaetota</taxon>
        <taxon>Spirochaetia</taxon>
        <taxon>Spirochaetales</taxon>
        <taxon>Treponemataceae</taxon>
        <taxon>Treponema</taxon>
    </lineage>
</organism>
<dbReference type="Gene3D" id="3.30.10.20">
    <property type="match status" value="3"/>
</dbReference>
<dbReference type="CDD" id="cd06577">
    <property type="entry name" value="PASTA_pknB"/>
    <property type="match status" value="2"/>
</dbReference>
<proteinExistence type="predicted"/>
<sequence length="331" mass="36143">MGLGDLSDEISGNGKIIVLTSFVMLLIVIAVSMLVFFISLKSADKVMVPNVVGKDFIAATIEMQAKELYPKVQLRYTEDVSKAGRVLEQDPSPGAIVKGGKYIDLVVSQGTVIDKIDNYIGESIEDVQQKLQLLFTSGNKQYISIKQPYLYKYSRQPAGTILEQNPAPDTPISSNVQLEFVVSKGMEKETVKVPQITGKTLPELYKMMVKSSVCFNFVQGEASTKTYAEIVSQNPAAGMQVPANSFVNATVSFPADSGTDEVYGILSVNLPKYPYPFTVSLDASYTNGNRIQLVSFKHTGGKCLIPYGVPSGTLLVLSVSNKEIYSFEVKR</sequence>
<gene>
    <name evidence="4" type="ORF">FUT82_08320</name>
    <name evidence="3" type="ORF">TPHV1_40187</name>
</gene>
<reference evidence="5" key="2">
    <citation type="submission" date="2015-01" db="EMBL/GenBank/DDBJ databases">
        <authorList>
            <person name="Manzoor Shahid"/>
            <person name="Zubair Saima"/>
        </authorList>
    </citation>
    <scope>NUCLEOTIDE SEQUENCE [LARGE SCALE GENOMIC DNA]</scope>
    <source>
        <strain evidence="5">V1</strain>
    </source>
</reference>
<dbReference type="EMBL" id="CDNC01000034">
    <property type="protein sequence ID" value="CEM62684.1"/>
    <property type="molecule type" value="Genomic_DNA"/>
</dbReference>
<keyword evidence="5" id="KW-1185">Reference proteome</keyword>
<keyword evidence="1" id="KW-0812">Transmembrane</keyword>
<dbReference type="Pfam" id="PF03793">
    <property type="entry name" value="PASTA"/>
    <property type="match status" value="3"/>
</dbReference>
<protein>
    <submittedName>
        <fullName evidence="3">PASTA domain protein</fullName>
    </submittedName>
    <submittedName>
        <fullName evidence="4">PASTA domain-containing protein</fullName>
    </submittedName>
</protein>
<dbReference type="AlphaFoldDB" id="A0A0B7GVH5"/>
<keyword evidence="1" id="KW-0472">Membrane</keyword>
<feature type="domain" description="PASTA" evidence="2">
    <location>
        <begin position="42"/>
        <end position="109"/>
    </location>
</feature>
<accession>A0A0B7GVH5</accession>
<reference evidence="4 6" key="3">
    <citation type="submission" date="2019-08" db="EMBL/GenBank/DDBJ databases">
        <authorList>
            <person name="Kuhnert P."/>
        </authorList>
    </citation>
    <scope>NUCLEOTIDE SEQUENCE [LARGE SCALE GENOMIC DNA]</scope>
    <source>
        <strain evidence="4 6">B36.5</strain>
    </source>
</reference>
<dbReference type="Proteomes" id="UP000042527">
    <property type="component" value="Unassembled WGS sequence"/>
</dbReference>
<dbReference type="GeneID" id="57752867"/>
<evidence type="ECO:0000313" key="4">
    <source>
        <dbReference type="EMBL" id="QEJ98001.1"/>
    </source>
</evidence>
<reference evidence="3" key="1">
    <citation type="submission" date="2015-01" db="EMBL/GenBank/DDBJ databases">
        <authorList>
            <person name="Xiang T."/>
            <person name="Song Y."/>
            <person name="Huang L."/>
            <person name="Wang B."/>
            <person name="Wu P."/>
        </authorList>
    </citation>
    <scope>NUCLEOTIDE SEQUENCE [LARGE SCALE GENOMIC DNA]</scope>
    <source>
        <strain evidence="3">V1</strain>
    </source>
</reference>